<sequence length="165" mass="18041">MKTAPEVEAEVIRLVGEGHSRRQVATATGVHMQTVSRIVRSTPGLEFAQVGGGSNGTPESMANARGVMSDYARNRRAALSERILDETERTLDLLQSSRNPRERQYLSQALRNHTGAYADLTVQDAKAGPDMKGVTSVLDMVLVGLRAKYSENTLAPNPDHAEFYE</sequence>
<dbReference type="EMBL" id="VYSA01000001">
    <property type="protein sequence ID" value="KAA9110370.1"/>
    <property type="molecule type" value="Genomic_DNA"/>
</dbReference>
<proteinExistence type="predicted"/>
<gene>
    <name evidence="1" type="ORF">F6B43_01360</name>
</gene>
<dbReference type="AlphaFoldDB" id="A0A5J5J2S4"/>
<dbReference type="Proteomes" id="UP000325827">
    <property type="component" value="Unassembled WGS sequence"/>
</dbReference>
<comment type="caution">
    <text evidence="1">The sequence shown here is derived from an EMBL/GenBank/DDBJ whole genome shotgun (WGS) entry which is preliminary data.</text>
</comment>
<evidence type="ECO:0000313" key="2">
    <source>
        <dbReference type="Proteomes" id="UP000325827"/>
    </source>
</evidence>
<name>A0A5J5J2S4_9MICO</name>
<evidence type="ECO:0000313" key="1">
    <source>
        <dbReference type="EMBL" id="KAA9110370.1"/>
    </source>
</evidence>
<dbReference type="RefSeq" id="WP_150447146.1">
    <property type="nucleotide sequence ID" value="NZ_VYSA01000001.1"/>
</dbReference>
<keyword evidence="2" id="KW-1185">Reference proteome</keyword>
<dbReference type="Pfam" id="PF13384">
    <property type="entry name" value="HTH_23"/>
    <property type="match status" value="1"/>
</dbReference>
<dbReference type="OrthoDB" id="9949082at2"/>
<accession>A0A5J5J2S4</accession>
<organism evidence="1 2">
    <name type="scientific">Microbacterium rhizomatis</name>
    <dbReference type="NCBI Taxonomy" id="1631477"/>
    <lineage>
        <taxon>Bacteria</taxon>
        <taxon>Bacillati</taxon>
        <taxon>Actinomycetota</taxon>
        <taxon>Actinomycetes</taxon>
        <taxon>Micrococcales</taxon>
        <taxon>Microbacteriaceae</taxon>
        <taxon>Microbacterium</taxon>
    </lineage>
</organism>
<reference evidence="2" key="1">
    <citation type="submission" date="2019-09" db="EMBL/GenBank/DDBJ databases">
        <title>Mumia zhuanghuii sp. nov. isolated from the intestinal contents of plateau pika (Ochotona curzoniae) in the Qinghai-Tibet plateau of China.</title>
        <authorList>
            <person name="Tian Z."/>
        </authorList>
    </citation>
    <scope>NUCLEOTIDE SEQUENCE [LARGE SCALE GENOMIC DNA]</scope>
    <source>
        <strain evidence="2">JCM 30598</strain>
    </source>
</reference>
<protein>
    <submittedName>
        <fullName evidence="1">Helix-turn-helix domain-containing protein</fullName>
    </submittedName>
</protein>
<dbReference type="Gene3D" id="1.10.10.60">
    <property type="entry name" value="Homeodomain-like"/>
    <property type="match status" value="1"/>
</dbReference>